<dbReference type="NCBIfam" id="TIGR03816">
    <property type="entry name" value="tadE_like_DECH"/>
    <property type="match status" value="1"/>
</dbReference>
<dbReference type="Proteomes" id="UP000321793">
    <property type="component" value="Unassembled WGS sequence"/>
</dbReference>
<gene>
    <name evidence="2" type="ORF">KLO01_18380</name>
</gene>
<dbReference type="RefSeq" id="WP_147064333.1">
    <property type="nucleotide sequence ID" value="NZ_BAABDN010000001.1"/>
</dbReference>
<dbReference type="AlphaFoldDB" id="A0A512T0R5"/>
<dbReference type="Pfam" id="PF13400">
    <property type="entry name" value="Tad"/>
    <property type="match status" value="1"/>
</dbReference>
<organism evidence="2 3">
    <name type="scientific">Knoellia locipacati</name>
    <dbReference type="NCBI Taxonomy" id="882824"/>
    <lineage>
        <taxon>Bacteria</taxon>
        <taxon>Bacillati</taxon>
        <taxon>Actinomycetota</taxon>
        <taxon>Actinomycetes</taxon>
        <taxon>Micrococcales</taxon>
        <taxon>Intrasporangiaceae</taxon>
        <taxon>Knoellia</taxon>
    </lineage>
</organism>
<accession>A0A512T0R5</accession>
<proteinExistence type="predicted"/>
<name>A0A512T0R5_9MICO</name>
<evidence type="ECO:0000313" key="2">
    <source>
        <dbReference type="EMBL" id="GEQ13791.1"/>
    </source>
</evidence>
<keyword evidence="3" id="KW-1185">Reference proteome</keyword>
<protein>
    <recommendedName>
        <fullName evidence="1">Putative Flp pilus-assembly TadG-like N-terminal domain-containing protein</fullName>
    </recommendedName>
</protein>
<comment type="caution">
    <text evidence="2">The sequence shown here is derived from an EMBL/GenBank/DDBJ whole genome shotgun (WGS) entry which is preliminary data.</text>
</comment>
<evidence type="ECO:0000313" key="3">
    <source>
        <dbReference type="Proteomes" id="UP000321793"/>
    </source>
</evidence>
<dbReference type="InterPro" id="IPR021202">
    <property type="entry name" value="Rv3654c-like"/>
</dbReference>
<dbReference type="EMBL" id="BKBA01000008">
    <property type="protein sequence ID" value="GEQ13791.1"/>
    <property type="molecule type" value="Genomic_DNA"/>
</dbReference>
<evidence type="ECO:0000259" key="1">
    <source>
        <dbReference type="Pfam" id="PF13400"/>
    </source>
</evidence>
<reference evidence="2 3" key="1">
    <citation type="submission" date="2019-07" db="EMBL/GenBank/DDBJ databases">
        <title>Whole genome shotgun sequence of Knoellia locipacati NBRC 109775.</title>
        <authorList>
            <person name="Hosoyama A."/>
            <person name="Uohara A."/>
            <person name="Ohji S."/>
            <person name="Ichikawa N."/>
        </authorList>
    </citation>
    <scope>NUCLEOTIDE SEQUENCE [LARGE SCALE GENOMIC DNA]</scope>
    <source>
        <strain evidence="2 3">NBRC 109775</strain>
    </source>
</reference>
<dbReference type="InterPro" id="IPR028087">
    <property type="entry name" value="Tad_N"/>
</dbReference>
<feature type="domain" description="Putative Flp pilus-assembly TadG-like N-terminal" evidence="1">
    <location>
        <begin position="8"/>
        <end position="55"/>
    </location>
</feature>
<dbReference type="OrthoDB" id="4966012at2"/>
<sequence>MRRRDERGSGTVFVTGALGVLLILTAAAIQLGAAAGAAHRARAAADLAALAGASALQQGGGDPCTRASEIVTRNGAHLQSCTLGAAESVRVRVGIDVPGRWPGVPRVAAAAARAGPSDIDTPSP</sequence>